<dbReference type="HOGENOM" id="CLU_026974_5_1_1"/>
<evidence type="ECO:0000256" key="1">
    <source>
        <dbReference type="ARBA" id="ARBA00022729"/>
    </source>
</evidence>
<dbReference type="PANTHER" id="PTHR30006:SF2">
    <property type="entry name" value="ABC TRANSPORTER SUBSTRATE-BINDING PROTEIN"/>
    <property type="match status" value="1"/>
</dbReference>
<proteinExistence type="predicted"/>
<dbReference type="SUPFAM" id="SSF53850">
    <property type="entry name" value="Periplasmic binding protein-like II"/>
    <property type="match status" value="1"/>
</dbReference>
<dbReference type="STRING" id="5601.A0A0D2FA37"/>
<evidence type="ECO:0008006" key="4">
    <source>
        <dbReference type="Google" id="ProtNLM"/>
    </source>
</evidence>
<gene>
    <name evidence="2" type="ORF">PV04_08767</name>
</gene>
<dbReference type="AlphaFoldDB" id="A0A0D2FA37"/>
<dbReference type="Proteomes" id="UP000054266">
    <property type="component" value="Unassembled WGS sequence"/>
</dbReference>
<dbReference type="PANTHER" id="PTHR30006">
    <property type="entry name" value="THIAMINE-BINDING PERIPLASMIC PROTEIN-RELATED"/>
    <property type="match status" value="1"/>
</dbReference>
<dbReference type="Gene3D" id="3.40.190.10">
    <property type="entry name" value="Periplasmic binding protein-like II"/>
    <property type="match status" value="2"/>
</dbReference>
<organism evidence="2 3">
    <name type="scientific">Phialophora macrospora</name>
    <dbReference type="NCBI Taxonomy" id="1851006"/>
    <lineage>
        <taxon>Eukaryota</taxon>
        <taxon>Fungi</taxon>
        <taxon>Dikarya</taxon>
        <taxon>Ascomycota</taxon>
        <taxon>Pezizomycotina</taxon>
        <taxon>Eurotiomycetes</taxon>
        <taxon>Chaetothyriomycetidae</taxon>
        <taxon>Chaetothyriales</taxon>
        <taxon>Herpotrichiellaceae</taxon>
        <taxon>Phialophora</taxon>
    </lineage>
</organism>
<protein>
    <recommendedName>
        <fullName evidence="4">Periplasmic binding protein-like II</fullName>
    </recommendedName>
</protein>
<dbReference type="Pfam" id="PF13343">
    <property type="entry name" value="SBP_bac_6"/>
    <property type="match status" value="1"/>
</dbReference>
<evidence type="ECO:0000313" key="3">
    <source>
        <dbReference type="Proteomes" id="UP000054266"/>
    </source>
</evidence>
<accession>A0A0D2FA37</accession>
<dbReference type="EMBL" id="KN846961">
    <property type="protein sequence ID" value="KIW63795.1"/>
    <property type="molecule type" value="Genomic_DNA"/>
</dbReference>
<keyword evidence="3" id="KW-1185">Reference proteome</keyword>
<reference evidence="2 3" key="1">
    <citation type="submission" date="2015-01" db="EMBL/GenBank/DDBJ databases">
        <title>The Genome Sequence of Capronia semiimmersa CBS27337.</title>
        <authorList>
            <consortium name="The Broad Institute Genomics Platform"/>
            <person name="Cuomo C."/>
            <person name="de Hoog S."/>
            <person name="Gorbushina A."/>
            <person name="Stielow B."/>
            <person name="Teixiera M."/>
            <person name="Abouelleil A."/>
            <person name="Chapman S.B."/>
            <person name="Priest M."/>
            <person name="Young S.K."/>
            <person name="Wortman J."/>
            <person name="Nusbaum C."/>
            <person name="Birren B."/>
        </authorList>
    </citation>
    <scope>NUCLEOTIDE SEQUENCE [LARGE SCALE GENOMIC DNA]</scope>
    <source>
        <strain evidence="2 3">CBS 27337</strain>
    </source>
</reference>
<keyword evidence="1" id="KW-0732">Signal</keyword>
<name>A0A0D2FA37_9EURO</name>
<evidence type="ECO:0000313" key="2">
    <source>
        <dbReference type="EMBL" id="KIW63795.1"/>
    </source>
</evidence>
<sequence length="409" mass="45432">MRRTSWLATAAPYLSLFESDLLDCSFYPPRKLLSLTAYTDLITNMKTSHLFLASLLPVTILAGPITSFPGSEPAIESRTLDEQYAVAQNETGELVVLWGGDALAQGAPTIAAWEARFPRIKLNLTVDVSKYHDSRVDRQFQVSGSDGADVAFLQTLQDFDRWKRQGRLLPYKPATWESIYPNVKDPDGSFMGAFMYQFGSMIYDTNLVNATQVPTTFNELLDPVWKNKLVLVYPNDDDAVGYLFSLIIDRYGWSWFESLVQQNVRWVRGTGTPAALLDAGNSTSALSFTTNLINSTHLAQGSTSDPHVMWPQTGAIFATTQRPESAKLFMNWIMSDEYQSTVVAASGLPFARTGVNATTSAPNVWTDQSVALTQFGKFEVNREVVEQWRFQFETTLGTAQGPIPLALGI</sequence>